<dbReference type="InterPro" id="IPR018247">
    <property type="entry name" value="EF_Hand_1_Ca_BS"/>
</dbReference>
<comment type="caution">
    <text evidence="3">The sequence shown here is derived from an EMBL/GenBank/DDBJ whole genome shotgun (WGS) entry which is preliminary data.</text>
</comment>
<dbReference type="AlphaFoldDB" id="A0AAE1B9N8"/>
<proteinExistence type="predicted"/>
<evidence type="ECO:0000259" key="2">
    <source>
        <dbReference type="PROSITE" id="PS50222"/>
    </source>
</evidence>
<dbReference type="Gene3D" id="1.10.238.10">
    <property type="entry name" value="EF-hand"/>
    <property type="match status" value="1"/>
</dbReference>
<dbReference type="PROSITE" id="PS00018">
    <property type="entry name" value="EF_HAND_1"/>
    <property type="match status" value="1"/>
</dbReference>
<keyword evidence="1" id="KW-0106">Calcium</keyword>
<sequence>MSNVIRLLNGIFLCLQFEEEQSPQCRLHHVKVNQELGLGQQEKVLGSQEPMLEITIDRLLRDDDADGDGYISYTEYRISNRRYHKKSDS</sequence>
<dbReference type="InterPro" id="IPR011992">
    <property type="entry name" value="EF-hand-dom_pair"/>
</dbReference>
<dbReference type="EMBL" id="JAWDGP010000265">
    <property type="protein sequence ID" value="KAK3802115.1"/>
    <property type="molecule type" value="Genomic_DNA"/>
</dbReference>
<dbReference type="SUPFAM" id="SSF47473">
    <property type="entry name" value="EF-hand"/>
    <property type="match status" value="1"/>
</dbReference>
<name>A0AAE1B9N8_9GAST</name>
<dbReference type="GO" id="GO:0005509">
    <property type="term" value="F:calcium ion binding"/>
    <property type="evidence" value="ECO:0007669"/>
    <property type="project" value="InterPro"/>
</dbReference>
<keyword evidence="4" id="KW-1185">Reference proteome</keyword>
<accession>A0AAE1B9N8</accession>
<protein>
    <recommendedName>
        <fullName evidence="2">EF-hand domain-containing protein</fullName>
    </recommendedName>
</protein>
<evidence type="ECO:0000256" key="1">
    <source>
        <dbReference type="ARBA" id="ARBA00022837"/>
    </source>
</evidence>
<dbReference type="Proteomes" id="UP001283361">
    <property type="component" value="Unassembled WGS sequence"/>
</dbReference>
<evidence type="ECO:0000313" key="4">
    <source>
        <dbReference type="Proteomes" id="UP001283361"/>
    </source>
</evidence>
<dbReference type="InterPro" id="IPR002048">
    <property type="entry name" value="EF_hand_dom"/>
</dbReference>
<reference evidence="3" key="1">
    <citation type="journal article" date="2023" name="G3 (Bethesda)">
        <title>A reference genome for the long-term kleptoplast-retaining sea slug Elysia crispata morphotype clarki.</title>
        <authorList>
            <person name="Eastman K.E."/>
            <person name="Pendleton A.L."/>
            <person name="Shaikh M.A."/>
            <person name="Suttiyut T."/>
            <person name="Ogas R."/>
            <person name="Tomko P."/>
            <person name="Gavelis G."/>
            <person name="Widhalm J.R."/>
            <person name="Wisecaver J.H."/>
        </authorList>
    </citation>
    <scope>NUCLEOTIDE SEQUENCE</scope>
    <source>
        <strain evidence="3">ECLA1</strain>
    </source>
</reference>
<evidence type="ECO:0000313" key="3">
    <source>
        <dbReference type="EMBL" id="KAK3802115.1"/>
    </source>
</evidence>
<feature type="domain" description="EF-hand" evidence="2">
    <location>
        <begin position="51"/>
        <end position="86"/>
    </location>
</feature>
<dbReference type="PROSITE" id="PS50222">
    <property type="entry name" value="EF_HAND_2"/>
    <property type="match status" value="1"/>
</dbReference>
<organism evidence="3 4">
    <name type="scientific">Elysia crispata</name>
    <name type="common">lettuce slug</name>
    <dbReference type="NCBI Taxonomy" id="231223"/>
    <lineage>
        <taxon>Eukaryota</taxon>
        <taxon>Metazoa</taxon>
        <taxon>Spiralia</taxon>
        <taxon>Lophotrochozoa</taxon>
        <taxon>Mollusca</taxon>
        <taxon>Gastropoda</taxon>
        <taxon>Heterobranchia</taxon>
        <taxon>Euthyneura</taxon>
        <taxon>Panpulmonata</taxon>
        <taxon>Sacoglossa</taxon>
        <taxon>Placobranchoidea</taxon>
        <taxon>Plakobranchidae</taxon>
        <taxon>Elysia</taxon>
    </lineage>
</organism>
<gene>
    <name evidence="3" type="ORF">RRG08_050004</name>
</gene>